<evidence type="ECO:0000313" key="10">
    <source>
        <dbReference type="Proteomes" id="UP001208017"/>
    </source>
</evidence>
<dbReference type="InterPro" id="IPR022324">
    <property type="entry name" value="Bacilysin_exporter_BacE_put"/>
</dbReference>
<evidence type="ECO:0000256" key="7">
    <source>
        <dbReference type="SAM" id="Phobius"/>
    </source>
</evidence>
<proteinExistence type="predicted"/>
<comment type="caution">
    <text evidence="9">The sequence shown here is derived from an EMBL/GenBank/DDBJ whole genome shotgun (WGS) entry which is preliminary data.</text>
</comment>
<feature type="transmembrane region" description="Helical" evidence="7">
    <location>
        <begin position="41"/>
        <end position="59"/>
    </location>
</feature>
<dbReference type="SUPFAM" id="SSF103473">
    <property type="entry name" value="MFS general substrate transporter"/>
    <property type="match status" value="1"/>
</dbReference>
<feature type="transmembrane region" description="Helical" evidence="7">
    <location>
        <begin position="71"/>
        <end position="90"/>
    </location>
</feature>
<evidence type="ECO:0000256" key="6">
    <source>
        <dbReference type="ARBA" id="ARBA00023136"/>
    </source>
</evidence>
<dbReference type="InterPro" id="IPR036259">
    <property type="entry name" value="MFS_trans_sf"/>
</dbReference>
<evidence type="ECO:0000256" key="1">
    <source>
        <dbReference type="ARBA" id="ARBA00004651"/>
    </source>
</evidence>
<protein>
    <submittedName>
        <fullName evidence="9">MFS transporter</fullName>
    </submittedName>
</protein>
<keyword evidence="4 7" id="KW-0812">Transmembrane</keyword>
<keyword evidence="3" id="KW-1003">Cell membrane</keyword>
<name>A0ABT3X214_9BACL</name>
<dbReference type="InterPro" id="IPR020846">
    <property type="entry name" value="MFS_dom"/>
</dbReference>
<dbReference type="PRINTS" id="PR01988">
    <property type="entry name" value="EXPORTERBACE"/>
</dbReference>
<dbReference type="InterPro" id="IPR011701">
    <property type="entry name" value="MFS"/>
</dbReference>
<evidence type="ECO:0000313" key="9">
    <source>
        <dbReference type="EMBL" id="MCX7569605.1"/>
    </source>
</evidence>
<dbReference type="EMBL" id="JAPMLT010000002">
    <property type="protein sequence ID" value="MCX7569605.1"/>
    <property type="molecule type" value="Genomic_DNA"/>
</dbReference>
<accession>A0ABT3X214</accession>
<dbReference type="PANTHER" id="PTHR43266">
    <property type="entry name" value="MACROLIDE-EFFLUX PROTEIN"/>
    <property type="match status" value="1"/>
</dbReference>
<feature type="transmembrane region" description="Helical" evidence="7">
    <location>
        <begin position="337"/>
        <end position="355"/>
    </location>
</feature>
<feature type="transmembrane region" description="Helical" evidence="7">
    <location>
        <begin position="182"/>
        <end position="210"/>
    </location>
</feature>
<dbReference type="Pfam" id="PF07690">
    <property type="entry name" value="MFS_1"/>
    <property type="match status" value="1"/>
</dbReference>
<evidence type="ECO:0000259" key="8">
    <source>
        <dbReference type="PROSITE" id="PS50850"/>
    </source>
</evidence>
<feature type="transmembrane region" description="Helical" evidence="7">
    <location>
        <begin position="400"/>
        <end position="420"/>
    </location>
</feature>
<reference evidence="9 10" key="1">
    <citation type="submission" date="2022-11" db="EMBL/GenBank/DDBJ databases">
        <title>Study of microbial diversity in lake waters.</title>
        <authorList>
            <person name="Zhang J."/>
        </authorList>
    </citation>
    <scope>NUCLEOTIDE SEQUENCE [LARGE SCALE GENOMIC DNA]</scope>
    <source>
        <strain evidence="9 10">DT12</strain>
    </source>
</reference>
<keyword evidence="2" id="KW-0813">Transport</keyword>
<dbReference type="RefSeq" id="WP_267150840.1">
    <property type="nucleotide sequence ID" value="NZ_JAPMLT010000002.1"/>
</dbReference>
<evidence type="ECO:0000256" key="5">
    <source>
        <dbReference type="ARBA" id="ARBA00022989"/>
    </source>
</evidence>
<sequence length="427" mass="45831">MNTQTDASASAPVQSAQPTHTGIFAPLRVSRNFTALWTGQTLSRFGDVLLHFLLPLIVYEVSASTMAMGTMMMLIMLPQVILLPFAGLLVDRTDRVRLMILTDVVRFAAMGVLTVLSALDMLTLPMLYAFGAVMGACSAIFLPAYGAVRAQVFTPDIRNAANSLTQSSSQVAQLIGPSLGGLMLGVTTATVGLGFDSLTFLASIGGLLLLKLPKTVRAEEKRAGGIRAYRDDLLGGYREIRKHAWLWMTILCFGFVNVFSGGVLAVLLPWLVKVHLGWEPYAYGLIISASGLGALMMAFLFGRRAVWKNRGIMAYSGTGMTGLALLLMGVVDWLPGLIALSALSGAGIMLFGLVWEGSLQELIPAEAFGRVMSLDMLGSFALMPLGYLLAGWLAERIGGLTTMILEGTVILVMAALMLTLKPIRQFQ</sequence>
<keyword evidence="6 7" id="KW-0472">Membrane</keyword>
<dbReference type="Proteomes" id="UP001208017">
    <property type="component" value="Unassembled WGS sequence"/>
</dbReference>
<feature type="transmembrane region" description="Helical" evidence="7">
    <location>
        <begin position="376"/>
        <end position="394"/>
    </location>
</feature>
<dbReference type="CDD" id="cd06173">
    <property type="entry name" value="MFS_MefA_like"/>
    <property type="match status" value="1"/>
</dbReference>
<keyword evidence="5 7" id="KW-1133">Transmembrane helix</keyword>
<comment type="subcellular location">
    <subcellularLocation>
        <location evidence="1">Cell membrane</location>
        <topology evidence="1">Multi-pass membrane protein</topology>
    </subcellularLocation>
</comment>
<keyword evidence="10" id="KW-1185">Reference proteome</keyword>
<feature type="domain" description="Major facilitator superfamily (MFS) profile" evidence="8">
    <location>
        <begin position="32"/>
        <end position="425"/>
    </location>
</feature>
<gene>
    <name evidence="9" type="ORF">OS242_06485</name>
</gene>
<evidence type="ECO:0000256" key="3">
    <source>
        <dbReference type="ARBA" id="ARBA00022475"/>
    </source>
</evidence>
<evidence type="ECO:0000256" key="2">
    <source>
        <dbReference type="ARBA" id="ARBA00022448"/>
    </source>
</evidence>
<organism evidence="9 10">
    <name type="scientific">Tumebacillus lacus</name>
    <dbReference type="NCBI Taxonomy" id="2995335"/>
    <lineage>
        <taxon>Bacteria</taxon>
        <taxon>Bacillati</taxon>
        <taxon>Bacillota</taxon>
        <taxon>Bacilli</taxon>
        <taxon>Bacillales</taxon>
        <taxon>Alicyclobacillaceae</taxon>
        <taxon>Tumebacillus</taxon>
    </lineage>
</organism>
<feature type="transmembrane region" description="Helical" evidence="7">
    <location>
        <begin position="312"/>
        <end position="331"/>
    </location>
</feature>
<evidence type="ECO:0000256" key="4">
    <source>
        <dbReference type="ARBA" id="ARBA00022692"/>
    </source>
</evidence>
<dbReference type="PANTHER" id="PTHR43266:SF2">
    <property type="entry name" value="MAJOR FACILITATOR SUPERFAMILY (MFS) PROFILE DOMAIN-CONTAINING PROTEIN"/>
    <property type="match status" value="1"/>
</dbReference>
<dbReference type="Gene3D" id="1.20.1250.20">
    <property type="entry name" value="MFS general substrate transporter like domains"/>
    <property type="match status" value="1"/>
</dbReference>
<feature type="transmembrane region" description="Helical" evidence="7">
    <location>
        <begin position="244"/>
        <end position="268"/>
    </location>
</feature>
<feature type="transmembrane region" description="Helical" evidence="7">
    <location>
        <begin position="280"/>
        <end position="300"/>
    </location>
</feature>
<dbReference type="PROSITE" id="PS50850">
    <property type="entry name" value="MFS"/>
    <property type="match status" value="1"/>
</dbReference>